<evidence type="ECO:0000256" key="1">
    <source>
        <dbReference type="ARBA" id="ARBA00004141"/>
    </source>
</evidence>
<dbReference type="InterPro" id="IPR000276">
    <property type="entry name" value="GPCR_Rhodpsn"/>
</dbReference>
<name>A0AAE1GZI4_9NEOP</name>
<dbReference type="Gene3D" id="1.20.1070.10">
    <property type="entry name" value="Rhodopsin 7-helix transmembrane proteins"/>
    <property type="match status" value="1"/>
</dbReference>
<evidence type="ECO:0000256" key="9">
    <source>
        <dbReference type="SAM" id="Phobius"/>
    </source>
</evidence>
<evidence type="ECO:0000256" key="4">
    <source>
        <dbReference type="ARBA" id="ARBA00022989"/>
    </source>
</evidence>
<evidence type="ECO:0000313" key="12">
    <source>
        <dbReference type="Proteomes" id="UP001219518"/>
    </source>
</evidence>
<dbReference type="InterPro" id="IPR017452">
    <property type="entry name" value="GPCR_Rhodpsn_7TM"/>
</dbReference>
<dbReference type="EMBL" id="JAHWGI010000284">
    <property type="protein sequence ID" value="KAK3911713.1"/>
    <property type="molecule type" value="Genomic_DNA"/>
</dbReference>
<feature type="transmembrane region" description="Helical" evidence="9">
    <location>
        <begin position="308"/>
        <end position="336"/>
    </location>
</feature>
<dbReference type="GO" id="GO:0008188">
    <property type="term" value="F:neuropeptide receptor activity"/>
    <property type="evidence" value="ECO:0007669"/>
    <property type="project" value="TreeGrafter"/>
</dbReference>
<accession>A0AAE1GZI4</accession>
<keyword evidence="7 11" id="KW-0675">Receptor</keyword>
<keyword evidence="6 9" id="KW-0472">Membrane</keyword>
<proteinExistence type="inferred from homology"/>
<dbReference type="AlphaFoldDB" id="A0AAE1GZI4"/>
<comment type="caution">
    <text evidence="11">The sequence shown here is derived from an EMBL/GenBank/DDBJ whole genome shotgun (WGS) entry which is preliminary data.</text>
</comment>
<evidence type="ECO:0000259" key="10">
    <source>
        <dbReference type="PROSITE" id="PS50262"/>
    </source>
</evidence>
<evidence type="ECO:0000256" key="6">
    <source>
        <dbReference type="ARBA" id="ARBA00023136"/>
    </source>
</evidence>
<evidence type="ECO:0000256" key="5">
    <source>
        <dbReference type="ARBA" id="ARBA00023040"/>
    </source>
</evidence>
<gene>
    <name evidence="11" type="ORF">KUF71_021374</name>
</gene>
<feature type="domain" description="G-protein coupled receptors family 1 profile" evidence="10">
    <location>
        <begin position="328"/>
        <end position="411"/>
    </location>
</feature>
<keyword evidence="12" id="KW-1185">Reference proteome</keyword>
<organism evidence="11 12">
    <name type="scientific">Frankliniella fusca</name>
    <dbReference type="NCBI Taxonomy" id="407009"/>
    <lineage>
        <taxon>Eukaryota</taxon>
        <taxon>Metazoa</taxon>
        <taxon>Ecdysozoa</taxon>
        <taxon>Arthropoda</taxon>
        <taxon>Hexapoda</taxon>
        <taxon>Insecta</taxon>
        <taxon>Pterygota</taxon>
        <taxon>Neoptera</taxon>
        <taxon>Paraneoptera</taxon>
        <taxon>Thysanoptera</taxon>
        <taxon>Terebrantia</taxon>
        <taxon>Thripoidea</taxon>
        <taxon>Thripidae</taxon>
        <taxon>Frankliniella</taxon>
    </lineage>
</organism>
<reference evidence="11" key="1">
    <citation type="submission" date="2021-07" db="EMBL/GenBank/DDBJ databases">
        <authorList>
            <person name="Catto M.A."/>
            <person name="Jacobson A."/>
            <person name="Kennedy G."/>
            <person name="Labadie P."/>
            <person name="Hunt B.G."/>
            <person name="Srinivasan R."/>
        </authorList>
    </citation>
    <scope>NUCLEOTIDE SEQUENCE</scope>
    <source>
        <strain evidence="11">PL_HMW_Pooled</strain>
        <tissue evidence="11">Head</tissue>
    </source>
</reference>
<evidence type="ECO:0000256" key="7">
    <source>
        <dbReference type="ARBA" id="ARBA00023170"/>
    </source>
</evidence>
<evidence type="ECO:0000256" key="8">
    <source>
        <dbReference type="ARBA" id="ARBA00023224"/>
    </source>
</evidence>
<keyword evidence="5" id="KW-0297">G-protein coupled receptor</keyword>
<evidence type="ECO:0000256" key="2">
    <source>
        <dbReference type="ARBA" id="ARBA00010663"/>
    </source>
</evidence>
<reference evidence="11" key="2">
    <citation type="journal article" date="2023" name="BMC Genomics">
        <title>Pest status, molecular evolution, and epigenetic factors derived from the genome assembly of Frankliniella fusca, a thysanopteran phytovirus vector.</title>
        <authorList>
            <person name="Catto M.A."/>
            <person name="Labadie P.E."/>
            <person name="Jacobson A.L."/>
            <person name="Kennedy G.G."/>
            <person name="Srinivasan R."/>
            <person name="Hunt B.G."/>
        </authorList>
    </citation>
    <scope>NUCLEOTIDE SEQUENCE</scope>
    <source>
        <strain evidence="11">PL_HMW_Pooled</strain>
    </source>
</reference>
<dbReference type="PROSITE" id="PS50262">
    <property type="entry name" value="G_PROTEIN_RECEP_F1_2"/>
    <property type="match status" value="1"/>
</dbReference>
<dbReference type="Proteomes" id="UP001219518">
    <property type="component" value="Unassembled WGS sequence"/>
</dbReference>
<comment type="similarity">
    <text evidence="2">Belongs to the G-protein coupled receptor 1 family.</text>
</comment>
<dbReference type="Pfam" id="PF00001">
    <property type="entry name" value="7tm_1"/>
    <property type="match status" value="1"/>
</dbReference>
<keyword evidence="3 9" id="KW-0812">Transmembrane</keyword>
<evidence type="ECO:0000256" key="3">
    <source>
        <dbReference type="ARBA" id="ARBA00022692"/>
    </source>
</evidence>
<keyword evidence="4 9" id="KW-1133">Transmembrane helix</keyword>
<comment type="subcellular location">
    <subcellularLocation>
        <location evidence="1">Membrane</location>
        <topology evidence="1">Multi-pass membrane protein</topology>
    </subcellularLocation>
</comment>
<dbReference type="SUPFAM" id="SSF81321">
    <property type="entry name" value="Family A G protein-coupled receptor-like"/>
    <property type="match status" value="1"/>
</dbReference>
<dbReference type="PRINTS" id="PR00237">
    <property type="entry name" value="GPCRRHODOPSN"/>
</dbReference>
<dbReference type="PANTHER" id="PTHR24243">
    <property type="entry name" value="G-PROTEIN COUPLED RECEPTOR"/>
    <property type="match status" value="1"/>
</dbReference>
<sequence>MSFIPQHIRKKLVQSLIFPYIDYVFPLFTGLSEYNINKLQRAQNAAIRFITYVPKFEHVTPIYRTHNLLKIKDRLKYHIAMTTWKVIKFKSPPYLFTIFQQLFIPNEHNTRFGDKFLKIPTHRTTTFNQSFVVRACNIFNDLKIYDMLDLSVPVTKFKLKQIVTTLDQRAAGGGAGNGTSSIGDLGLGLGGGAAAAGAAAVDARSMSGGGDATDLLSKCGGSSPTVFKALLHFIANVTRDGGFHNVTQDEGLEGGHFYVNETHYAAWVDQLAGSGAAPGTAPAPAVCAVSKEDLRRLNILAVAIRDPLYIVVPITCVYALIFLFGLVGNVSTCVVIARNRHMHTATNYYLFSLALSDLLLLVSGLPPEICHIWSRYPYLFGEVFCFLQGSFRLCTGVRGLPTLQAPDVRRE</sequence>
<dbReference type="GO" id="GO:0005886">
    <property type="term" value="C:plasma membrane"/>
    <property type="evidence" value="ECO:0007669"/>
    <property type="project" value="TreeGrafter"/>
</dbReference>
<evidence type="ECO:0000313" key="11">
    <source>
        <dbReference type="EMBL" id="KAK3911713.1"/>
    </source>
</evidence>
<protein>
    <submittedName>
        <fullName evidence="11">Pyrokinin-1 receptor</fullName>
    </submittedName>
</protein>
<dbReference type="PANTHER" id="PTHR24243:SF208">
    <property type="entry name" value="PYROKININ-1 RECEPTOR"/>
    <property type="match status" value="1"/>
</dbReference>
<keyword evidence="8" id="KW-0807">Transducer</keyword>